<reference evidence="2 3" key="1">
    <citation type="journal article" date="2018" name="IMA Fungus">
        <title>IMA Genome-F 9: Draft genome sequence of Annulohypoxylon stygium, Aspergillus mulundensis, Berkeleyomyces basicola (syn. Thielaviopsis basicola), Ceratocystis smalleyi, two Cercospora beticola strains, Coleophoma cylindrospora, Fusarium fracticaudum, Phialophora cf. hyalina, and Morchella septimelata.</title>
        <authorList>
            <person name="Wingfield B.D."/>
            <person name="Bills G.F."/>
            <person name="Dong Y."/>
            <person name="Huang W."/>
            <person name="Nel W.J."/>
            <person name="Swalarsk-Parry B.S."/>
            <person name="Vaghefi N."/>
            <person name="Wilken P.M."/>
            <person name="An Z."/>
            <person name="de Beer Z.W."/>
            <person name="De Vos L."/>
            <person name="Chen L."/>
            <person name="Duong T.A."/>
            <person name="Gao Y."/>
            <person name="Hammerbacher A."/>
            <person name="Kikkert J.R."/>
            <person name="Li Y."/>
            <person name="Li H."/>
            <person name="Li K."/>
            <person name="Li Q."/>
            <person name="Liu X."/>
            <person name="Ma X."/>
            <person name="Naidoo K."/>
            <person name="Pethybridge S.J."/>
            <person name="Sun J."/>
            <person name="Steenkamp E.T."/>
            <person name="van der Nest M.A."/>
            <person name="van Wyk S."/>
            <person name="Wingfield M.J."/>
            <person name="Xiong C."/>
            <person name="Yue Q."/>
            <person name="Zhang X."/>
        </authorList>
    </citation>
    <scope>NUCLEOTIDE SEQUENCE [LARGE SCALE GENOMIC DNA]</scope>
    <source>
        <strain evidence="2 3">BP5796</strain>
    </source>
</reference>
<accession>A0A3D8SMK0</accession>
<name>A0A3D8SMK0_9HELO</name>
<feature type="compositionally biased region" description="Basic and acidic residues" evidence="1">
    <location>
        <begin position="250"/>
        <end position="275"/>
    </location>
</feature>
<feature type="region of interest" description="Disordered" evidence="1">
    <location>
        <begin position="250"/>
        <end position="301"/>
    </location>
</feature>
<organism evidence="2 3">
    <name type="scientific">Coleophoma crateriformis</name>
    <dbReference type="NCBI Taxonomy" id="565419"/>
    <lineage>
        <taxon>Eukaryota</taxon>
        <taxon>Fungi</taxon>
        <taxon>Dikarya</taxon>
        <taxon>Ascomycota</taxon>
        <taxon>Pezizomycotina</taxon>
        <taxon>Leotiomycetes</taxon>
        <taxon>Helotiales</taxon>
        <taxon>Dermateaceae</taxon>
        <taxon>Coleophoma</taxon>
    </lineage>
</organism>
<feature type="region of interest" description="Disordered" evidence="1">
    <location>
        <begin position="1"/>
        <end position="79"/>
    </location>
</feature>
<dbReference type="AlphaFoldDB" id="A0A3D8SMK0"/>
<evidence type="ECO:0000313" key="3">
    <source>
        <dbReference type="Proteomes" id="UP000256328"/>
    </source>
</evidence>
<comment type="caution">
    <text evidence="2">The sequence shown here is derived from an EMBL/GenBank/DDBJ whole genome shotgun (WGS) entry which is preliminary data.</text>
</comment>
<feature type="compositionally biased region" description="Basic and acidic residues" evidence="1">
    <location>
        <begin position="289"/>
        <end position="299"/>
    </location>
</feature>
<dbReference type="OrthoDB" id="2103031at2759"/>
<feature type="compositionally biased region" description="Basic and acidic residues" evidence="1">
    <location>
        <begin position="26"/>
        <end position="36"/>
    </location>
</feature>
<evidence type="ECO:0000256" key="1">
    <source>
        <dbReference type="SAM" id="MobiDB-lite"/>
    </source>
</evidence>
<protein>
    <submittedName>
        <fullName evidence="2">Putative autophagy protein</fullName>
    </submittedName>
</protein>
<dbReference type="EMBL" id="PDLN01000004">
    <property type="protein sequence ID" value="RDW87502.1"/>
    <property type="molecule type" value="Genomic_DNA"/>
</dbReference>
<gene>
    <name evidence="2" type="ORF">BP5796_03196</name>
</gene>
<sequence length="314" mass="35528">MGWFWGSSDDKGSSSSQDPLRNLDPSLRDFLAKESPVKYSTSTPQTPEAVATPAQPAAKVPQTAQSQPGNDAEPKVPKESLYQDGRYADLWKTYVPQQQVEAAMKSESEKVNDVIEAFKERKARIGIAAMENCVLEQIDVEECFQNGGWHARLTMCKDEKRKVDRCFTMQGKFLRALGYLSTYDRSPEEEERIQMHADTLYHRMLEQEKEIEAAKAEGKPIPQFAPLLSRPKPAADGLQMSAKSQAQLKERLKSMKPEERELEEAAAKAELDSGREIAGSLGKIYQQQDEERRQRREAGSETIGDRIISIIRWF</sequence>
<keyword evidence="3" id="KW-1185">Reference proteome</keyword>
<evidence type="ECO:0000313" key="2">
    <source>
        <dbReference type="EMBL" id="RDW87502.1"/>
    </source>
</evidence>
<proteinExistence type="predicted"/>
<dbReference type="Proteomes" id="UP000256328">
    <property type="component" value="Unassembled WGS sequence"/>
</dbReference>